<accession>A1K8W2</accession>
<evidence type="ECO:0000313" key="2">
    <source>
        <dbReference type="EMBL" id="CAL95267.1"/>
    </source>
</evidence>
<dbReference type="HOGENOM" id="CLU_2505645_0_0_4"/>
<sequence>MRPNYVRFFIVAGVAGLVLAVAAASPARSQIDVAPSYQPIGTAASGNSSTVWLHEPSSRRIVACQTVGAGSKALAEIQCVSTRLP</sequence>
<feature type="signal peptide" evidence="1">
    <location>
        <begin position="1"/>
        <end position="23"/>
    </location>
</feature>
<keyword evidence="1" id="KW-0732">Signal</keyword>
<reference evidence="2 3" key="1">
    <citation type="journal article" date="2006" name="Nat. Biotechnol.">
        <title>Complete genome of the mutualistic, N2-fixing grass endophyte Azoarcus sp. strain BH72.</title>
        <authorList>
            <person name="Krause A."/>
            <person name="Ramakumar A."/>
            <person name="Bartels D."/>
            <person name="Battistoni F."/>
            <person name="Bekel T."/>
            <person name="Boch J."/>
            <person name="Boehm M."/>
            <person name="Friedrich F."/>
            <person name="Hurek T."/>
            <person name="Krause L."/>
            <person name="Linke B."/>
            <person name="McHardy A.C."/>
            <person name="Sarkar A."/>
            <person name="Schneiker S."/>
            <person name="Syed A.A."/>
            <person name="Thauer R."/>
            <person name="Vorhoelter F.-J."/>
            <person name="Weidner S."/>
            <person name="Puehler A."/>
            <person name="Reinhold-Hurek B."/>
            <person name="Kaiser O."/>
            <person name="Goesmann A."/>
        </authorList>
    </citation>
    <scope>NUCLEOTIDE SEQUENCE [LARGE SCALE GENOMIC DNA]</scope>
    <source>
        <strain evidence="2 3">BH72</strain>
    </source>
</reference>
<dbReference type="AlphaFoldDB" id="A1K8W2"/>
<proteinExistence type="predicted"/>
<evidence type="ECO:0000313" key="3">
    <source>
        <dbReference type="Proteomes" id="UP000002588"/>
    </source>
</evidence>
<dbReference type="Proteomes" id="UP000002588">
    <property type="component" value="Chromosome"/>
</dbReference>
<dbReference type="EMBL" id="AM406670">
    <property type="protein sequence ID" value="CAL95267.1"/>
    <property type="molecule type" value="Genomic_DNA"/>
</dbReference>
<evidence type="ECO:0000256" key="1">
    <source>
        <dbReference type="SAM" id="SignalP"/>
    </source>
</evidence>
<organism evidence="2 3">
    <name type="scientific">Azoarcus sp. (strain BH72)</name>
    <dbReference type="NCBI Taxonomy" id="418699"/>
    <lineage>
        <taxon>Bacteria</taxon>
        <taxon>Pseudomonadati</taxon>
        <taxon>Pseudomonadota</taxon>
        <taxon>Betaproteobacteria</taxon>
        <taxon>Rhodocyclales</taxon>
        <taxon>Zoogloeaceae</taxon>
        <taxon>Azoarcus</taxon>
    </lineage>
</organism>
<name>A1K8W2_AZOSB</name>
<keyword evidence="3" id="KW-1185">Reference proteome</keyword>
<dbReference type="KEGG" id="azo:azo2650"/>
<dbReference type="RefSeq" id="WP_011766377.1">
    <property type="nucleotide sequence ID" value="NC_008702.1"/>
</dbReference>
<gene>
    <name evidence="2" type="ordered locus">azo2650</name>
</gene>
<protein>
    <submittedName>
        <fullName evidence="2">Hypothetical secreted protein</fullName>
    </submittedName>
</protein>
<feature type="chain" id="PRO_5002635366" evidence="1">
    <location>
        <begin position="24"/>
        <end position="85"/>
    </location>
</feature>
<dbReference type="STRING" id="62928.azo2650"/>